<evidence type="ECO:0000313" key="2">
    <source>
        <dbReference type="Proteomes" id="UP001597183"/>
    </source>
</evidence>
<keyword evidence="2" id="KW-1185">Reference proteome</keyword>
<proteinExistence type="predicted"/>
<comment type="caution">
    <text evidence="1">The sequence shown here is derived from an EMBL/GenBank/DDBJ whole genome shotgun (WGS) entry which is preliminary data.</text>
</comment>
<reference evidence="2" key="1">
    <citation type="journal article" date="2019" name="Int. J. Syst. Evol. Microbiol.">
        <title>The Global Catalogue of Microorganisms (GCM) 10K type strain sequencing project: providing services to taxonomists for standard genome sequencing and annotation.</title>
        <authorList>
            <consortium name="The Broad Institute Genomics Platform"/>
            <consortium name="The Broad Institute Genome Sequencing Center for Infectious Disease"/>
            <person name="Wu L."/>
            <person name="Ma J."/>
        </authorList>
    </citation>
    <scope>NUCLEOTIDE SEQUENCE [LARGE SCALE GENOMIC DNA]</scope>
    <source>
        <strain evidence="2">CCM 7526</strain>
    </source>
</reference>
<dbReference type="EMBL" id="JBHTMK010000063">
    <property type="protein sequence ID" value="MFD1372931.1"/>
    <property type="molecule type" value="Genomic_DNA"/>
</dbReference>
<sequence length="46" mass="5535">MSACICLTRWPRLYILIEGVRYEVEPAETDSPDQCLVPRLVRWLWR</sequence>
<dbReference type="Proteomes" id="UP001597183">
    <property type="component" value="Unassembled WGS sequence"/>
</dbReference>
<protein>
    <submittedName>
        <fullName evidence="1">Uncharacterized protein</fullName>
    </submittedName>
</protein>
<name>A0ABW4AQJ5_9ACTN</name>
<evidence type="ECO:0000313" key="1">
    <source>
        <dbReference type="EMBL" id="MFD1372931.1"/>
    </source>
</evidence>
<dbReference type="RefSeq" id="WP_317794660.1">
    <property type="nucleotide sequence ID" value="NZ_AP028461.1"/>
</dbReference>
<gene>
    <name evidence="1" type="ORF">ACFQ5G_47045</name>
</gene>
<organism evidence="1 2">
    <name type="scientific">Actinoplanes sichuanensis</name>
    <dbReference type="NCBI Taxonomy" id="512349"/>
    <lineage>
        <taxon>Bacteria</taxon>
        <taxon>Bacillati</taxon>
        <taxon>Actinomycetota</taxon>
        <taxon>Actinomycetes</taxon>
        <taxon>Micromonosporales</taxon>
        <taxon>Micromonosporaceae</taxon>
        <taxon>Actinoplanes</taxon>
    </lineage>
</organism>
<accession>A0ABW4AQJ5</accession>